<dbReference type="Pfam" id="PF25917">
    <property type="entry name" value="BSH_RND"/>
    <property type="match status" value="1"/>
</dbReference>
<feature type="coiled-coil region" evidence="2">
    <location>
        <begin position="110"/>
        <end position="175"/>
    </location>
</feature>
<name>A0ABV6JXP7_9PROT</name>
<comment type="caution">
    <text evidence="7">The sequence shown here is derived from an EMBL/GenBank/DDBJ whole genome shotgun (WGS) entry which is preliminary data.</text>
</comment>
<dbReference type="RefSeq" id="WP_377045085.1">
    <property type="nucleotide sequence ID" value="NZ_JBHLUN010000009.1"/>
</dbReference>
<feature type="domain" description="Multidrug resistance protein MdtA-like barrel-sandwich hybrid" evidence="5">
    <location>
        <begin position="71"/>
        <end position="209"/>
    </location>
</feature>
<dbReference type="InterPro" id="IPR058626">
    <property type="entry name" value="MdtA-like_b-barrel"/>
</dbReference>
<feature type="domain" description="Multidrug resistance protein MdtA-like alpha-helical hairpin" evidence="4">
    <location>
        <begin position="110"/>
        <end position="179"/>
    </location>
</feature>
<dbReference type="Gene3D" id="2.40.420.20">
    <property type="match status" value="1"/>
</dbReference>
<dbReference type="SUPFAM" id="SSF111369">
    <property type="entry name" value="HlyD-like secretion proteins"/>
    <property type="match status" value="1"/>
</dbReference>
<organism evidence="7 8">
    <name type="scientific">Roseomonas elaeocarpi</name>
    <dbReference type="NCBI Taxonomy" id="907779"/>
    <lineage>
        <taxon>Bacteria</taxon>
        <taxon>Pseudomonadati</taxon>
        <taxon>Pseudomonadota</taxon>
        <taxon>Alphaproteobacteria</taxon>
        <taxon>Acetobacterales</taxon>
        <taxon>Roseomonadaceae</taxon>
        <taxon>Roseomonas</taxon>
    </lineage>
</organism>
<keyword evidence="8" id="KW-1185">Reference proteome</keyword>
<evidence type="ECO:0000313" key="7">
    <source>
        <dbReference type="EMBL" id="MFC0409333.1"/>
    </source>
</evidence>
<protein>
    <submittedName>
        <fullName evidence="7">Efflux RND transporter periplasmic adaptor subunit</fullName>
    </submittedName>
</protein>
<dbReference type="PANTHER" id="PTHR30158">
    <property type="entry name" value="ACRA/E-RELATED COMPONENT OF DRUG EFFLUX TRANSPORTER"/>
    <property type="match status" value="1"/>
</dbReference>
<dbReference type="InterPro" id="IPR058624">
    <property type="entry name" value="MdtA-like_HH"/>
</dbReference>
<dbReference type="Pfam" id="PF25944">
    <property type="entry name" value="Beta-barrel_RND"/>
    <property type="match status" value="1"/>
</dbReference>
<evidence type="ECO:0000313" key="8">
    <source>
        <dbReference type="Proteomes" id="UP001589865"/>
    </source>
</evidence>
<gene>
    <name evidence="7" type="ORF">ACFFGY_13830</name>
</gene>
<dbReference type="EMBL" id="JBHLUN010000009">
    <property type="protein sequence ID" value="MFC0409333.1"/>
    <property type="molecule type" value="Genomic_DNA"/>
</dbReference>
<dbReference type="InterPro" id="IPR058625">
    <property type="entry name" value="MdtA-like_BSH"/>
</dbReference>
<reference evidence="7 8" key="1">
    <citation type="submission" date="2024-09" db="EMBL/GenBank/DDBJ databases">
        <authorList>
            <person name="Sun Q."/>
            <person name="Mori K."/>
        </authorList>
    </citation>
    <scope>NUCLEOTIDE SEQUENCE [LARGE SCALE GENOMIC DNA]</scope>
    <source>
        <strain evidence="7 8">TBRC 5777</strain>
    </source>
</reference>
<evidence type="ECO:0000256" key="2">
    <source>
        <dbReference type="SAM" id="Coils"/>
    </source>
</evidence>
<evidence type="ECO:0000256" key="3">
    <source>
        <dbReference type="SAM" id="MobiDB-lite"/>
    </source>
</evidence>
<dbReference type="Gene3D" id="2.40.30.170">
    <property type="match status" value="1"/>
</dbReference>
<keyword evidence="2" id="KW-0175">Coiled coil</keyword>
<evidence type="ECO:0000256" key="1">
    <source>
        <dbReference type="ARBA" id="ARBA00009477"/>
    </source>
</evidence>
<dbReference type="Pfam" id="PF25876">
    <property type="entry name" value="HH_MFP_RND"/>
    <property type="match status" value="1"/>
</dbReference>
<feature type="domain" description="Multidrug resistance protein MdtA-like beta-barrel" evidence="6">
    <location>
        <begin position="215"/>
        <end position="298"/>
    </location>
</feature>
<comment type="similarity">
    <text evidence="1">Belongs to the membrane fusion protein (MFP) (TC 8.A.1) family.</text>
</comment>
<feature type="region of interest" description="Disordered" evidence="3">
    <location>
        <begin position="362"/>
        <end position="394"/>
    </location>
</feature>
<dbReference type="Gene3D" id="2.40.50.100">
    <property type="match status" value="1"/>
</dbReference>
<evidence type="ECO:0000259" key="6">
    <source>
        <dbReference type="Pfam" id="PF25944"/>
    </source>
</evidence>
<dbReference type="InterPro" id="IPR006143">
    <property type="entry name" value="RND_pump_MFP"/>
</dbReference>
<dbReference type="Proteomes" id="UP001589865">
    <property type="component" value="Unassembled WGS sequence"/>
</dbReference>
<sequence>MKRGAWFLLAGVVVLAGAGYAWHHYGLPPFSKPAATASQPAPVEVQTAEVRRETLPVTTEYTGTVVAPLDVELRARVTGTVVERSFNPGAAVKRGDILFRIDPRPFQAALLAAQAQQSQAQATLDFAREQLERYRPLTRQGYASDEKLDEVSRDRDTANGQLQAAQAQIAQQQLNLEYSVIRAPFDGRTGITDIVPGDLVSADTTALVTVAQMDPIEIQVALSSDDLRALTAAQGRNEQAKILLLGADGKPNGREAEVVKIDNRFNPRTARSLVRSRLGNADASLTPGDFVRVQVQAGQRDRILVPSVALATRLNQRIVYVVEDNKTVHTRPVQVEAEFGDNTAVRDLEPGTVIATNNLQRLREGQEVKPAAANDRHDEGPETAARNTERPRGG</sequence>
<proteinExistence type="inferred from homology"/>
<accession>A0ABV6JXP7</accession>
<evidence type="ECO:0000259" key="4">
    <source>
        <dbReference type="Pfam" id="PF25876"/>
    </source>
</evidence>
<dbReference type="NCBIfam" id="TIGR01730">
    <property type="entry name" value="RND_mfp"/>
    <property type="match status" value="1"/>
</dbReference>
<dbReference type="Gene3D" id="1.10.287.470">
    <property type="entry name" value="Helix hairpin bin"/>
    <property type="match status" value="1"/>
</dbReference>
<evidence type="ECO:0000259" key="5">
    <source>
        <dbReference type="Pfam" id="PF25917"/>
    </source>
</evidence>